<dbReference type="STRING" id="870908.SAMN04488044_0094"/>
<name>A0A1M5WE26_9RHOB</name>
<dbReference type="InterPro" id="IPR023373">
    <property type="entry name" value="YmcC_sf"/>
</dbReference>
<dbReference type="Proteomes" id="UP000184211">
    <property type="component" value="Unassembled WGS sequence"/>
</dbReference>
<evidence type="ECO:0000313" key="2">
    <source>
        <dbReference type="Proteomes" id="UP000184211"/>
    </source>
</evidence>
<keyword evidence="1" id="KW-0449">Lipoprotein</keyword>
<dbReference type="InterPro" id="IPR021308">
    <property type="entry name" value="GfcB"/>
</dbReference>
<organism evidence="1 2">
    <name type="scientific">Cognatishimia maritima</name>
    <dbReference type="NCBI Taxonomy" id="870908"/>
    <lineage>
        <taxon>Bacteria</taxon>
        <taxon>Pseudomonadati</taxon>
        <taxon>Pseudomonadota</taxon>
        <taxon>Alphaproteobacteria</taxon>
        <taxon>Rhodobacterales</taxon>
        <taxon>Paracoccaceae</taxon>
        <taxon>Cognatishimia</taxon>
    </lineage>
</organism>
<dbReference type="PROSITE" id="PS51257">
    <property type="entry name" value="PROKAR_LIPOPROTEIN"/>
    <property type="match status" value="1"/>
</dbReference>
<dbReference type="Gene3D" id="2.40.360.10">
    <property type="entry name" value="YmcC-like"/>
    <property type="match status" value="1"/>
</dbReference>
<proteinExistence type="predicted"/>
<evidence type="ECO:0000313" key="1">
    <source>
        <dbReference type="EMBL" id="SHH85751.1"/>
    </source>
</evidence>
<dbReference type="Pfam" id="PF11102">
    <property type="entry name" value="YjbF"/>
    <property type="match status" value="1"/>
</dbReference>
<dbReference type="SUPFAM" id="SSF159270">
    <property type="entry name" value="YmcC-like"/>
    <property type="match status" value="1"/>
</dbReference>
<dbReference type="EMBL" id="FQWM01000011">
    <property type="protein sequence ID" value="SHH85751.1"/>
    <property type="molecule type" value="Genomic_DNA"/>
</dbReference>
<dbReference type="RefSeq" id="WP_072794282.1">
    <property type="nucleotide sequence ID" value="NZ_FQWM01000011.1"/>
</dbReference>
<keyword evidence="2" id="KW-1185">Reference proteome</keyword>
<reference evidence="2" key="1">
    <citation type="submission" date="2016-11" db="EMBL/GenBank/DDBJ databases">
        <authorList>
            <person name="Varghese N."/>
            <person name="Submissions S."/>
        </authorList>
    </citation>
    <scope>NUCLEOTIDE SEQUENCE [LARGE SCALE GENOMIC DNA]</scope>
    <source>
        <strain evidence="2">DSM 28223</strain>
    </source>
</reference>
<dbReference type="AlphaFoldDB" id="A0A1M5WE26"/>
<dbReference type="OrthoDB" id="6237231at2"/>
<protein>
    <submittedName>
        <fullName evidence="1">Group 4 capsule polysaccharide lipoprotein gfcB, YjbF</fullName>
    </submittedName>
</protein>
<sequence>MTRFKLISGLLLIAALAGCSRGDQPTNVLSELFSSSKRLLAKEETAAAPTVTRAALNQINVPLLEATIENRAQTAYLVAQRQRTDTQPGVITVWRSDDDVTLALRSGVLIATRGLRDDLLSASALTRDGKRQFVLHHGDNQSQTFTLSCQGAQLGRTSLDILGKAYATTHLRERCEGPAGIIQNDYWLDAGSGQMRQSRQWAGPTIGYIMLRVLEK</sequence>
<gene>
    <name evidence="1" type="ORF">SAMN04488044_0094</name>
</gene>
<accession>A0A1M5WE26</accession>